<feature type="transmembrane region" description="Helical" evidence="1">
    <location>
        <begin position="102"/>
        <end position="121"/>
    </location>
</feature>
<evidence type="ECO:0000313" key="3">
    <source>
        <dbReference type="Proteomes" id="UP000652430"/>
    </source>
</evidence>
<feature type="transmembrane region" description="Helical" evidence="1">
    <location>
        <begin position="185"/>
        <end position="203"/>
    </location>
</feature>
<proteinExistence type="predicted"/>
<dbReference type="EMBL" id="BNAQ01000001">
    <property type="protein sequence ID" value="GHH08401.1"/>
    <property type="molecule type" value="Genomic_DNA"/>
</dbReference>
<keyword evidence="1" id="KW-0812">Transmembrane</keyword>
<feature type="transmembrane region" description="Helical" evidence="1">
    <location>
        <begin position="19"/>
        <end position="36"/>
    </location>
</feature>
<feature type="transmembrane region" description="Helical" evidence="1">
    <location>
        <begin position="252"/>
        <end position="272"/>
    </location>
</feature>
<keyword evidence="1" id="KW-0472">Membrane</keyword>
<evidence type="ECO:0000256" key="1">
    <source>
        <dbReference type="SAM" id="Phobius"/>
    </source>
</evidence>
<gene>
    <name evidence="2" type="ORF">GCM10008023_03800</name>
</gene>
<dbReference type="Proteomes" id="UP000652430">
    <property type="component" value="Unassembled WGS sequence"/>
</dbReference>
<evidence type="ECO:0008006" key="4">
    <source>
        <dbReference type="Google" id="ProtNLM"/>
    </source>
</evidence>
<feature type="transmembrane region" description="Helical" evidence="1">
    <location>
        <begin position="359"/>
        <end position="381"/>
    </location>
</feature>
<reference evidence="3" key="1">
    <citation type="journal article" date="2019" name="Int. J. Syst. Evol. Microbiol.">
        <title>The Global Catalogue of Microorganisms (GCM) 10K type strain sequencing project: providing services to taxonomists for standard genome sequencing and annotation.</title>
        <authorList>
            <consortium name="The Broad Institute Genomics Platform"/>
            <consortium name="The Broad Institute Genome Sequencing Center for Infectious Disease"/>
            <person name="Wu L."/>
            <person name="Ma J."/>
        </authorList>
    </citation>
    <scope>NUCLEOTIDE SEQUENCE [LARGE SCALE GENOMIC DNA]</scope>
    <source>
        <strain evidence="3">CGMCC 1.8957</strain>
    </source>
</reference>
<keyword evidence="3" id="KW-1185">Reference proteome</keyword>
<keyword evidence="1" id="KW-1133">Transmembrane helix</keyword>
<feature type="transmembrane region" description="Helical" evidence="1">
    <location>
        <begin position="142"/>
        <end position="165"/>
    </location>
</feature>
<accession>A0ABQ3L8A4</accession>
<feature type="transmembrane region" description="Helical" evidence="1">
    <location>
        <begin position="284"/>
        <end position="309"/>
    </location>
</feature>
<dbReference type="RefSeq" id="WP_189674882.1">
    <property type="nucleotide sequence ID" value="NZ_BNAQ01000001.1"/>
</dbReference>
<organism evidence="2 3">
    <name type="scientific">Sphingomonas glacialis</name>
    <dbReference type="NCBI Taxonomy" id="658225"/>
    <lineage>
        <taxon>Bacteria</taxon>
        <taxon>Pseudomonadati</taxon>
        <taxon>Pseudomonadota</taxon>
        <taxon>Alphaproteobacteria</taxon>
        <taxon>Sphingomonadales</taxon>
        <taxon>Sphingomonadaceae</taxon>
        <taxon>Sphingomonas</taxon>
    </lineage>
</organism>
<evidence type="ECO:0000313" key="2">
    <source>
        <dbReference type="EMBL" id="GHH08401.1"/>
    </source>
</evidence>
<comment type="caution">
    <text evidence="2">The sequence shown here is derived from an EMBL/GenBank/DDBJ whole genome shotgun (WGS) entry which is preliminary data.</text>
</comment>
<feature type="transmembrane region" description="Helical" evidence="1">
    <location>
        <begin position="215"/>
        <end position="240"/>
    </location>
</feature>
<feature type="transmembrane region" description="Helical" evidence="1">
    <location>
        <begin position="321"/>
        <end position="339"/>
    </location>
</feature>
<sequence length="596" mass="63582">MNESPGFERDTHSWPLRPMLLAVVGALAALAVQQLLDRGPHVPVIDPAAWRIALTTAIGTGAVTFGFALERRRWWWVAAFGIGIGAVAGLIVYWNGGGWGAWYSWRGASLFIAIAIAVPLFQTARDHAAVRFPYADVHGDAWTNVVLWCACWLFTGVAFALAWLLAALFDLIGVHVLRDLLRHEWFTALLAGASFGGSLGLLRERDGVLRLLQRVVTAVLAVLAPVLGAGLLVFLLALPFTGLDALWEATKSTTPILLSCVIGALILANAVVGNGAGEEATHPVLRFGAIALALAVLPLAVIAAIATRLRIAQYGLTPDRLWAAVFVGFANLYGVAYLVAVLRGRLAWSRYVRPSNLRIAFVVAGVGLLLATPLASFNALATLDQVARLESGRVAPAKFDWAALAFDFGDPGKAALRRLARSATPGIAARAKDVATKTNRWDVASVDRAQADADVLVKRLRVVPVAVAVPFALRKVLTDWQGCSTDVKDRCSLLYDPGSSEAVAISGACVDQLMAPPKVETSRRDPAPAFQSACGPTRYRRTGETWARIDTNTRAPLSAPERAALKAGDAAGKVEIRAVPARRVFVGGVPLGDPFE</sequence>
<protein>
    <recommendedName>
        <fullName evidence="4">DUF4153 domain-containing protein</fullName>
    </recommendedName>
</protein>
<feature type="transmembrane region" description="Helical" evidence="1">
    <location>
        <begin position="48"/>
        <end position="67"/>
    </location>
</feature>
<name>A0ABQ3L8A4_9SPHN</name>
<feature type="transmembrane region" description="Helical" evidence="1">
    <location>
        <begin position="74"/>
        <end position="96"/>
    </location>
</feature>